<evidence type="ECO:0000256" key="1">
    <source>
        <dbReference type="SAM" id="SignalP"/>
    </source>
</evidence>
<accession>A0ABT7LE95</accession>
<evidence type="ECO:0000313" key="2">
    <source>
        <dbReference type="EMBL" id="MDL5031186.1"/>
    </source>
</evidence>
<gene>
    <name evidence="2" type="ORF">QRD43_04635</name>
</gene>
<keyword evidence="1" id="KW-0732">Signal</keyword>
<sequence>MLPQFLGSCLRSLLPGLALLSALAAPARAAELPAITWLVQDVPPHFSYTRSGQTPLTVEDLGQGELDGFMRILLKRMPQYRHVLVEMPFTRFEVQARQGQTMCSLLHVRTPERLAWLYFSHLYPPLFSRQLHVVVHRDRLAQFETATTGQALQLTDLLQRPDLQGLLPRDRAFGPRIDALLKQAGEAAPRTVVPNRNMHLLHMLRARRMDYTLEYPSVVDEFLRLQGGDDLVKLPLAEGRSTQLATVACSRTPEGRQHIEAIDAAVRRLAQEKDREGWMRGWRKEGLDEQDRQRVIRYMDERARGGPAIE</sequence>
<dbReference type="NCBIfam" id="TIGR02285">
    <property type="entry name" value="TIGR02285 family protein"/>
    <property type="match status" value="1"/>
</dbReference>
<reference evidence="2 3" key="1">
    <citation type="submission" date="2023-06" db="EMBL/GenBank/DDBJ databases">
        <title>Pelomonas sp. APW6 16S ribosomal RNA gene genome sequencing and assembly.</title>
        <authorList>
            <person name="Woo H."/>
        </authorList>
    </citation>
    <scope>NUCLEOTIDE SEQUENCE [LARGE SCALE GENOMIC DNA]</scope>
    <source>
        <strain evidence="2 3">APW6</strain>
    </source>
</reference>
<name>A0ABT7LE95_9BURK</name>
<protein>
    <submittedName>
        <fullName evidence="2">TIGR02285 family protein</fullName>
    </submittedName>
</protein>
<dbReference type="InterPro" id="IPR011972">
    <property type="entry name" value="CHP02285"/>
</dbReference>
<dbReference type="RefSeq" id="WP_285981299.1">
    <property type="nucleotide sequence ID" value="NZ_JASVDS010000001.1"/>
</dbReference>
<feature type="chain" id="PRO_5045369459" evidence="1">
    <location>
        <begin position="30"/>
        <end position="310"/>
    </location>
</feature>
<dbReference type="Proteomes" id="UP001238603">
    <property type="component" value="Unassembled WGS sequence"/>
</dbReference>
<dbReference type="SUPFAM" id="SSF53850">
    <property type="entry name" value="Periplasmic binding protein-like II"/>
    <property type="match status" value="1"/>
</dbReference>
<dbReference type="EMBL" id="JASVDS010000001">
    <property type="protein sequence ID" value="MDL5031186.1"/>
    <property type="molecule type" value="Genomic_DNA"/>
</dbReference>
<organism evidence="2 3">
    <name type="scientific">Roseateles subflavus</name>
    <dbReference type="NCBI Taxonomy" id="3053353"/>
    <lineage>
        <taxon>Bacteria</taxon>
        <taxon>Pseudomonadati</taxon>
        <taxon>Pseudomonadota</taxon>
        <taxon>Betaproteobacteria</taxon>
        <taxon>Burkholderiales</taxon>
        <taxon>Sphaerotilaceae</taxon>
        <taxon>Roseateles</taxon>
    </lineage>
</organism>
<evidence type="ECO:0000313" key="3">
    <source>
        <dbReference type="Proteomes" id="UP001238603"/>
    </source>
</evidence>
<comment type="caution">
    <text evidence="2">The sequence shown here is derived from an EMBL/GenBank/DDBJ whole genome shotgun (WGS) entry which is preliminary data.</text>
</comment>
<feature type="signal peptide" evidence="1">
    <location>
        <begin position="1"/>
        <end position="29"/>
    </location>
</feature>
<proteinExistence type="predicted"/>
<keyword evidence="3" id="KW-1185">Reference proteome</keyword>